<organism evidence="1 2">
    <name type="scientific">Pseudomonas syringae pv. syringae</name>
    <dbReference type="NCBI Taxonomy" id="321"/>
    <lineage>
        <taxon>Bacteria</taxon>
        <taxon>Pseudomonadati</taxon>
        <taxon>Pseudomonadota</taxon>
        <taxon>Gammaproteobacteria</taxon>
        <taxon>Pseudomonadales</taxon>
        <taxon>Pseudomonadaceae</taxon>
        <taxon>Pseudomonas</taxon>
        <taxon>Pseudomonas syringae</taxon>
    </lineage>
</organism>
<gene>
    <name evidence="1" type="ORF">CXB42_21060</name>
</gene>
<name>A0AAE5S3R6_PSESY</name>
<evidence type="ECO:0000313" key="2">
    <source>
        <dbReference type="Proteomes" id="UP000237295"/>
    </source>
</evidence>
<reference evidence="1 2" key="1">
    <citation type="submission" date="2017-03" db="EMBL/GenBank/DDBJ databases">
        <authorList>
            <person name="Hulin M.T."/>
        </authorList>
    </citation>
    <scope>NUCLEOTIDE SEQUENCE [LARGE SCALE GENOMIC DNA]</scope>
    <source>
        <strain evidence="1 2">5264</strain>
    </source>
</reference>
<sequence length="115" mass="12208">MSFDIIILRPTDLSINDLAAVESVEDIGSPASVSTSVDLVFPGGTQGAFAAADCYFVETALSGDPVTSIHLTLRFGSDWSESANGEFLALLSRLCQRLQSQAYAVSDNSRIASFL</sequence>
<proteinExistence type="predicted"/>
<comment type="caution">
    <text evidence="1">The sequence shown here is derived from an EMBL/GenBank/DDBJ whole genome shotgun (WGS) entry which is preliminary data.</text>
</comment>
<accession>A0AAE5S3R6</accession>
<evidence type="ECO:0000313" key="1">
    <source>
        <dbReference type="EMBL" id="POQ01655.1"/>
    </source>
</evidence>
<protein>
    <submittedName>
        <fullName evidence="1">Uncharacterized protein</fullName>
    </submittedName>
</protein>
<dbReference type="EMBL" id="NBAQ01000014">
    <property type="protein sequence ID" value="POQ01655.1"/>
    <property type="molecule type" value="Genomic_DNA"/>
</dbReference>
<dbReference type="AlphaFoldDB" id="A0AAE5S3R6"/>
<dbReference type="Proteomes" id="UP000237295">
    <property type="component" value="Unassembled WGS sequence"/>
</dbReference>